<dbReference type="Proteomes" id="UP000620559">
    <property type="component" value="Unassembled WGS sequence"/>
</dbReference>
<dbReference type="EMBL" id="JADEWL010000004">
    <property type="protein sequence ID" value="MBE9211500.1"/>
    <property type="molecule type" value="Genomic_DNA"/>
</dbReference>
<reference evidence="1" key="1">
    <citation type="submission" date="2020-10" db="EMBL/GenBank/DDBJ databases">
        <authorList>
            <person name="Castelo-Branco R."/>
            <person name="Eusebio N."/>
            <person name="Adriana R."/>
            <person name="Vieira A."/>
            <person name="Brugerolle De Fraissinette N."/>
            <person name="Rezende De Castro R."/>
            <person name="Schneider M.P."/>
            <person name="Vasconcelos V."/>
            <person name="Leao P.N."/>
        </authorList>
    </citation>
    <scope>NUCLEOTIDE SEQUENCE</scope>
    <source>
        <strain evidence="1">LEGE 06105</strain>
    </source>
</reference>
<organism evidence="1 2">
    <name type="scientific">Plectonema cf. radiosum LEGE 06105</name>
    <dbReference type="NCBI Taxonomy" id="945769"/>
    <lineage>
        <taxon>Bacteria</taxon>
        <taxon>Bacillati</taxon>
        <taxon>Cyanobacteriota</taxon>
        <taxon>Cyanophyceae</taxon>
        <taxon>Oscillatoriophycideae</taxon>
        <taxon>Oscillatoriales</taxon>
        <taxon>Microcoleaceae</taxon>
        <taxon>Plectonema</taxon>
    </lineage>
</organism>
<keyword evidence="2" id="KW-1185">Reference proteome</keyword>
<gene>
    <name evidence="1" type="ORF">IQ247_01995</name>
</gene>
<accession>A0A8J7EZE3</accession>
<evidence type="ECO:0000313" key="2">
    <source>
        <dbReference type="Proteomes" id="UP000620559"/>
    </source>
</evidence>
<name>A0A8J7EZE3_9CYAN</name>
<protein>
    <submittedName>
        <fullName evidence="1">Uncharacterized protein</fullName>
    </submittedName>
</protein>
<sequence>MRQQTTNGLIKEHLELCDYKVRGYWDERDNYYEQIVLPRNLETELVTSSIGVNRQKRFIQLKFVLQAENNNQVRIGELTLIYNQNMEFIDESWSLDTDFLETFK</sequence>
<comment type="caution">
    <text evidence="1">The sequence shown here is derived from an EMBL/GenBank/DDBJ whole genome shotgun (WGS) entry which is preliminary data.</text>
</comment>
<proteinExistence type="predicted"/>
<dbReference type="AlphaFoldDB" id="A0A8J7EZE3"/>
<dbReference type="RefSeq" id="WP_193916519.1">
    <property type="nucleotide sequence ID" value="NZ_JADEWL010000004.1"/>
</dbReference>
<evidence type="ECO:0000313" key="1">
    <source>
        <dbReference type="EMBL" id="MBE9211500.1"/>
    </source>
</evidence>